<protein>
    <recommendedName>
        <fullName evidence="3">Tetratricopeptide repeat protein</fullName>
    </recommendedName>
</protein>
<reference evidence="1 2" key="1">
    <citation type="submission" date="2019-01" db="EMBL/GenBank/DDBJ databases">
        <title>Cytophagaceae bacterium strain CAR-16.</title>
        <authorList>
            <person name="Chen W.-M."/>
        </authorList>
    </citation>
    <scope>NUCLEOTIDE SEQUENCE [LARGE SCALE GENOMIC DNA]</scope>
    <source>
        <strain evidence="1 2">CAR-16</strain>
    </source>
</reference>
<dbReference type="AlphaFoldDB" id="A0A4V1M5E2"/>
<sequence length="97" mass="11673">MKDLKDFKATLTEDNPPKNLSVQLKSLWYDAQGDWDKAHDQVDQLMDRESAWVHAYLHRKEGDMWNADYWYNRAKKTRPNVSLDNEWQNLAEYFLSH</sequence>
<dbReference type="Proteomes" id="UP000289455">
    <property type="component" value="Unassembled WGS sequence"/>
</dbReference>
<dbReference type="OrthoDB" id="370799at2"/>
<proteinExistence type="predicted"/>
<comment type="caution">
    <text evidence="1">The sequence shown here is derived from an EMBL/GenBank/DDBJ whole genome shotgun (WGS) entry which is preliminary data.</text>
</comment>
<evidence type="ECO:0000313" key="2">
    <source>
        <dbReference type="Proteomes" id="UP000289455"/>
    </source>
</evidence>
<name>A0A4V1M5E2_9BACT</name>
<evidence type="ECO:0000313" key="1">
    <source>
        <dbReference type="EMBL" id="RXK48826.1"/>
    </source>
</evidence>
<accession>A0A4V1M5E2</accession>
<dbReference type="EMBL" id="SDHY01000004">
    <property type="protein sequence ID" value="RXK48826.1"/>
    <property type="molecule type" value="Genomic_DNA"/>
</dbReference>
<evidence type="ECO:0008006" key="3">
    <source>
        <dbReference type="Google" id="ProtNLM"/>
    </source>
</evidence>
<organism evidence="1 2">
    <name type="scientific">Aquirufa rosea</name>
    <dbReference type="NCBI Taxonomy" id="2509241"/>
    <lineage>
        <taxon>Bacteria</taxon>
        <taxon>Pseudomonadati</taxon>
        <taxon>Bacteroidota</taxon>
        <taxon>Cytophagia</taxon>
        <taxon>Cytophagales</taxon>
        <taxon>Flectobacillaceae</taxon>
        <taxon>Aquirufa</taxon>
    </lineage>
</organism>
<gene>
    <name evidence="1" type="ORF">ESB04_07675</name>
</gene>
<dbReference type="RefSeq" id="WP_129027150.1">
    <property type="nucleotide sequence ID" value="NZ_SDHY01000004.1"/>
</dbReference>
<keyword evidence="2" id="KW-1185">Reference proteome</keyword>